<gene>
    <name evidence="1" type="ORF">NITFAB_1141</name>
</gene>
<sequence>MKNLNPEENGFADDIVGIKSYDAPKPQEKEFKPWHRPRKQYVRHNQWYMQIEELLSSINIEDVGKLKYFGLPGTDLLDLRYFHDRICKPKNIKLSFLGFNDAACPNSPNQTELDISLDEVRKLECVDQKSEVLGDNFCLIAKDNSIAWSKTSQRGPYDVINLDLCDGFAKHDPTTHQHTHYDAVNKLLSLQARRSKPWLFFITTRTGHEHVHNITLNKFINKITNNLNTCQSFKEASEKYLSISDGNSLQKYVINQNNCISKVFQTGLYKWLLGLAIKHHLEVKVKHIIGYRVNPKSINEDLVSIALEFNPILTTVTDGLGLAKNCQQKSTQSGNTKEECTLATEALKKIATNCINADKLLSDNDELHNNMKEESADLLTLARYDKNEYYIWLEKFS</sequence>
<name>A0A2X0SDT0_9PROT</name>
<protein>
    <submittedName>
        <fullName evidence="1">Uncharacterized protein</fullName>
    </submittedName>
</protein>
<proteinExistence type="predicted"/>
<organism evidence="1">
    <name type="scientific">Candidatus Nitrotoga fabula</name>
    <dbReference type="NCBI Taxonomy" id="2182327"/>
    <lineage>
        <taxon>Bacteria</taxon>
        <taxon>Pseudomonadati</taxon>
        <taxon>Pseudomonadota</taxon>
        <taxon>Betaproteobacteria</taxon>
        <taxon>Nitrosomonadales</taxon>
        <taxon>Gallionellaceae</taxon>
        <taxon>Candidatus Nitrotoga</taxon>
    </lineage>
</organism>
<dbReference type="AlphaFoldDB" id="A0A2X0SDT0"/>
<reference evidence="1" key="1">
    <citation type="submission" date="2018-05" db="EMBL/GenBank/DDBJ databases">
        <authorList>
            <person name="Lanie J.A."/>
            <person name="Ng W.-L."/>
            <person name="Kazmierczak K.M."/>
            <person name="Andrzejewski T.M."/>
            <person name="Davidsen T.M."/>
            <person name="Wayne K.J."/>
            <person name="Tettelin H."/>
            <person name="Glass J.I."/>
            <person name="Rusch D."/>
            <person name="Podicherti R."/>
            <person name="Tsui H.-C.T."/>
            <person name="Winkler M.E."/>
        </authorList>
    </citation>
    <scope>NUCLEOTIDE SEQUENCE</scope>
    <source>
        <strain evidence="1">KNB</strain>
    </source>
</reference>
<accession>A0A2X0SDT0</accession>
<dbReference type="InterPro" id="IPR058085">
    <property type="entry name" value="PP_RS20740-like"/>
</dbReference>
<evidence type="ECO:0000313" key="1">
    <source>
        <dbReference type="EMBL" id="SPS05551.1"/>
    </source>
</evidence>
<dbReference type="EMBL" id="LS423452">
    <property type="protein sequence ID" value="SPS05551.1"/>
    <property type="molecule type" value="Genomic_DNA"/>
</dbReference>
<dbReference type="NCBIfam" id="NF047698">
    <property type="entry name" value="PP_RS20740_fam"/>
    <property type="match status" value="1"/>
</dbReference>